<proteinExistence type="predicted"/>
<dbReference type="RefSeq" id="WP_089767526.1">
    <property type="nucleotide sequence ID" value="NZ_FNPB01000008.1"/>
</dbReference>
<dbReference type="OrthoDB" id="8127at2157"/>
<evidence type="ECO:0000313" key="9">
    <source>
        <dbReference type="EMBL" id="SDY18589.1"/>
    </source>
</evidence>
<dbReference type="STRING" id="660517.SAMN04487946_10839"/>
<feature type="region of interest" description="Disordered" evidence="7">
    <location>
        <begin position="1"/>
        <end position="26"/>
    </location>
</feature>
<dbReference type="PANTHER" id="PTHR43711">
    <property type="entry name" value="TWO-COMPONENT HISTIDINE KINASE"/>
    <property type="match status" value="1"/>
</dbReference>
<dbReference type="CDD" id="cd00082">
    <property type="entry name" value="HisKA"/>
    <property type="match status" value="1"/>
</dbReference>
<dbReference type="SUPFAM" id="SSF55874">
    <property type="entry name" value="ATPase domain of HSP90 chaperone/DNA topoisomerase II/histidine kinase"/>
    <property type="match status" value="1"/>
</dbReference>
<dbReference type="PROSITE" id="PS50109">
    <property type="entry name" value="HIS_KIN"/>
    <property type="match status" value="1"/>
</dbReference>
<keyword evidence="6" id="KW-0902">Two-component regulatory system</keyword>
<dbReference type="InterPro" id="IPR036097">
    <property type="entry name" value="HisK_dim/P_sf"/>
</dbReference>
<evidence type="ECO:0000256" key="7">
    <source>
        <dbReference type="SAM" id="MobiDB-lite"/>
    </source>
</evidence>
<dbReference type="InterPro" id="IPR003018">
    <property type="entry name" value="GAF"/>
</dbReference>
<dbReference type="Pfam" id="PF02518">
    <property type="entry name" value="HATPase_c"/>
    <property type="match status" value="1"/>
</dbReference>
<dbReference type="Pfam" id="PF00512">
    <property type="entry name" value="HisKA"/>
    <property type="match status" value="1"/>
</dbReference>
<dbReference type="PRINTS" id="PR00344">
    <property type="entry name" value="BCTRLSENSOR"/>
</dbReference>
<evidence type="ECO:0000256" key="1">
    <source>
        <dbReference type="ARBA" id="ARBA00000085"/>
    </source>
</evidence>
<dbReference type="InterPro" id="IPR005467">
    <property type="entry name" value="His_kinase_dom"/>
</dbReference>
<dbReference type="Gene3D" id="3.30.450.40">
    <property type="match status" value="1"/>
</dbReference>
<evidence type="ECO:0000256" key="4">
    <source>
        <dbReference type="ARBA" id="ARBA00022679"/>
    </source>
</evidence>
<evidence type="ECO:0000256" key="5">
    <source>
        <dbReference type="ARBA" id="ARBA00022777"/>
    </source>
</evidence>
<evidence type="ECO:0000259" key="8">
    <source>
        <dbReference type="PROSITE" id="PS50109"/>
    </source>
</evidence>
<dbReference type="SMART" id="SM00388">
    <property type="entry name" value="HisKA"/>
    <property type="match status" value="1"/>
</dbReference>
<dbReference type="InterPro" id="IPR003661">
    <property type="entry name" value="HisK_dim/P_dom"/>
</dbReference>
<dbReference type="SMART" id="SM00065">
    <property type="entry name" value="GAF"/>
    <property type="match status" value="1"/>
</dbReference>
<dbReference type="Gene3D" id="1.10.287.130">
    <property type="match status" value="1"/>
</dbReference>
<keyword evidence="4" id="KW-0808">Transferase</keyword>
<feature type="domain" description="Histidine kinase" evidence="8">
    <location>
        <begin position="209"/>
        <end position="396"/>
    </location>
</feature>
<dbReference type="GO" id="GO:0000155">
    <property type="term" value="F:phosphorelay sensor kinase activity"/>
    <property type="evidence" value="ECO:0007669"/>
    <property type="project" value="InterPro"/>
</dbReference>
<evidence type="ECO:0000256" key="3">
    <source>
        <dbReference type="ARBA" id="ARBA00022553"/>
    </source>
</evidence>
<keyword evidence="5 9" id="KW-0418">Kinase</keyword>
<keyword evidence="3" id="KW-0597">Phosphoprotein</keyword>
<protein>
    <recommendedName>
        <fullName evidence="2">histidine kinase</fullName>
        <ecNumber evidence="2">2.7.13.3</ecNumber>
    </recommendedName>
</protein>
<dbReference type="InterPro" id="IPR029016">
    <property type="entry name" value="GAF-like_dom_sf"/>
</dbReference>
<dbReference type="InterPro" id="IPR003594">
    <property type="entry name" value="HATPase_dom"/>
</dbReference>
<dbReference type="CDD" id="cd00075">
    <property type="entry name" value="HATPase"/>
    <property type="match status" value="1"/>
</dbReference>
<dbReference type="SUPFAM" id="SSF55781">
    <property type="entry name" value="GAF domain-like"/>
    <property type="match status" value="1"/>
</dbReference>
<reference evidence="10" key="1">
    <citation type="submission" date="2016-10" db="EMBL/GenBank/DDBJ databases">
        <authorList>
            <person name="Varghese N."/>
            <person name="Submissions S."/>
        </authorList>
    </citation>
    <scope>NUCLEOTIDE SEQUENCE [LARGE SCALE GENOMIC DNA]</scope>
    <source>
        <strain evidence="10">CGMCC 1.10118</strain>
    </source>
</reference>
<dbReference type="EMBL" id="FNPB01000008">
    <property type="protein sequence ID" value="SDY18589.1"/>
    <property type="molecule type" value="Genomic_DNA"/>
</dbReference>
<evidence type="ECO:0000256" key="2">
    <source>
        <dbReference type="ARBA" id="ARBA00012438"/>
    </source>
</evidence>
<dbReference type="InterPro" id="IPR050736">
    <property type="entry name" value="Sensor_HK_Regulatory"/>
</dbReference>
<dbReference type="Proteomes" id="UP000199170">
    <property type="component" value="Unassembled WGS sequence"/>
</dbReference>
<dbReference type="Pfam" id="PF01590">
    <property type="entry name" value="GAF"/>
    <property type="match status" value="1"/>
</dbReference>
<accession>A0A1H3HV49</accession>
<name>A0A1H3HV49_9EURY</name>
<dbReference type="SMART" id="SM00387">
    <property type="entry name" value="HATPase_c"/>
    <property type="match status" value="1"/>
</dbReference>
<dbReference type="InterPro" id="IPR004358">
    <property type="entry name" value="Sig_transdc_His_kin-like_C"/>
</dbReference>
<comment type="catalytic activity">
    <reaction evidence="1">
        <text>ATP + protein L-histidine = ADP + protein N-phospho-L-histidine.</text>
        <dbReference type="EC" id="2.7.13.3"/>
    </reaction>
</comment>
<evidence type="ECO:0000313" key="10">
    <source>
        <dbReference type="Proteomes" id="UP000199170"/>
    </source>
</evidence>
<dbReference type="PANTHER" id="PTHR43711:SF1">
    <property type="entry name" value="HISTIDINE KINASE 1"/>
    <property type="match status" value="1"/>
</dbReference>
<dbReference type="AlphaFoldDB" id="A0A1H3HV49"/>
<organism evidence="9 10">
    <name type="scientific">Halobellus clavatus</name>
    <dbReference type="NCBI Taxonomy" id="660517"/>
    <lineage>
        <taxon>Archaea</taxon>
        <taxon>Methanobacteriati</taxon>
        <taxon>Methanobacteriota</taxon>
        <taxon>Stenosarchaea group</taxon>
        <taxon>Halobacteria</taxon>
        <taxon>Halobacteriales</taxon>
        <taxon>Haloferacaceae</taxon>
        <taxon>Halobellus</taxon>
    </lineage>
</organism>
<keyword evidence="10" id="KW-1185">Reference proteome</keyword>
<evidence type="ECO:0000256" key="6">
    <source>
        <dbReference type="ARBA" id="ARBA00023012"/>
    </source>
</evidence>
<gene>
    <name evidence="9" type="ORF">SAMN04487946_10839</name>
</gene>
<dbReference type="Gene3D" id="3.30.565.10">
    <property type="entry name" value="Histidine kinase-like ATPase, C-terminal domain"/>
    <property type="match status" value="1"/>
</dbReference>
<dbReference type="InterPro" id="IPR036890">
    <property type="entry name" value="HATPase_C_sf"/>
</dbReference>
<dbReference type="SUPFAM" id="SSF47384">
    <property type="entry name" value="Homodimeric domain of signal transducing histidine kinase"/>
    <property type="match status" value="1"/>
</dbReference>
<sequence length="402" mass="44739">MDRFPERVVEPGPSSNGEAGHPGDSGHIQLYDIVLDTSTSLMSAEPDEFDTKLRWVLESVGTHIGADRGSVFQSMAEGHERVASWSTDGVDPVTRRRAELDSLEWLQERLEQFDNVPIGRLEDVPPRAALRTRFREDDISAAVFLPIVDNWSFGGFVVFDVLDSPREWSDTEVELLRTVADMIGHSLARVRRETKLEAQNERLETFASVISHDLRNPLNVVTGSLHIAQQNQNSEHLDRAVRAANRMDDLVDQVLKLARRGRDVSDPQRLDLDAVFRRAWETVETRATTFEPKPIGHTDGDPERLREAFENLFRNAIEHGGESVTVRVGPIDGGFYVEDDGPGIPESERETVFDRGYTTDGGTGLGLAIVQSIFEAHGWSIGVCEGSDGGARFEVTGVRLVE</sequence>
<dbReference type="EC" id="2.7.13.3" evidence="2"/>